<dbReference type="InterPro" id="IPR003140">
    <property type="entry name" value="PLipase/COase/thioEstase"/>
</dbReference>
<evidence type="ECO:0000259" key="3">
    <source>
        <dbReference type="Pfam" id="PF02230"/>
    </source>
</evidence>
<dbReference type="SUPFAM" id="SSF53474">
    <property type="entry name" value="alpha/beta-Hydrolases"/>
    <property type="match status" value="1"/>
</dbReference>
<dbReference type="PANTHER" id="PTHR43037:SF1">
    <property type="entry name" value="BLL1128 PROTEIN"/>
    <property type="match status" value="1"/>
</dbReference>
<dbReference type="InterPro" id="IPR050955">
    <property type="entry name" value="Plant_Biomass_Hydrol_Est"/>
</dbReference>
<keyword evidence="1 2" id="KW-0732">Signal</keyword>
<feature type="chain" id="PRO_5037198901" evidence="2">
    <location>
        <begin position="35"/>
        <end position="261"/>
    </location>
</feature>
<dbReference type="Pfam" id="PF02230">
    <property type="entry name" value="Abhydrolase_2"/>
    <property type="match status" value="1"/>
</dbReference>
<accession>A0A937D285</accession>
<evidence type="ECO:0000256" key="1">
    <source>
        <dbReference type="ARBA" id="ARBA00022729"/>
    </source>
</evidence>
<feature type="signal peptide" evidence="2">
    <location>
        <begin position="1"/>
        <end position="34"/>
    </location>
</feature>
<evidence type="ECO:0000256" key="2">
    <source>
        <dbReference type="SAM" id="SignalP"/>
    </source>
</evidence>
<dbReference type="InterPro" id="IPR029058">
    <property type="entry name" value="AB_hydrolase_fold"/>
</dbReference>
<keyword evidence="5" id="KW-1185">Reference proteome</keyword>
<evidence type="ECO:0000313" key="4">
    <source>
        <dbReference type="EMBL" id="MBL0406652.1"/>
    </source>
</evidence>
<gene>
    <name evidence="4" type="ORF">JKG68_22110</name>
</gene>
<name>A0A937D285_9HYPH</name>
<dbReference type="PANTHER" id="PTHR43037">
    <property type="entry name" value="UNNAMED PRODUCT-RELATED"/>
    <property type="match status" value="1"/>
</dbReference>
<dbReference type="Proteomes" id="UP000605848">
    <property type="component" value="Unassembled WGS sequence"/>
</dbReference>
<reference evidence="4" key="1">
    <citation type="submission" date="2021-01" db="EMBL/GenBank/DDBJ databases">
        <title>Microvirga sp.</title>
        <authorList>
            <person name="Kim M.K."/>
        </authorList>
    </citation>
    <scope>NUCLEOTIDE SEQUENCE</scope>
    <source>
        <strain evidence="4">5420S-16</strain>
    </source>
</reference>
<comment type="caution">
    <text evidence="4">The sequence shown here is derived from an EMBL/GenBank/DDBJ whole genome shotgun (WGS) entry which is preliminary data.</text>
</comment>
<feature type="domain" description="Phospholipase/carboxylesterase/thioesterase" evidence="3">
    <location>
        <begin position="127"/>
        <end position="235"/>
    </location>
</feature>
<sequence length="261" mass="28498">MNNWKSISKSPFKLAVPLALMLAATLIPVSNVYATASGRQEPQSLTKEIRKMVTINYLLYLPKQYEEDKGKRWPLILFLHGAGERGSDLSKLKAYGPPKLVSEGKEMPFIIVSPQASAGSTWDPDALDALLDEIVDKYSVDEDRIYLTGVSMGGAGTWRLAAAHPERFAAIAPICGWGAPGMAQRIGSIPTWVFHGARDDVVPLQASQEMVDALKQVGNEAKFTIYPDAGHDSWTPTYNNPAVFEWLLTHKRGAASASGAR</sequence>
<proteinExistence type="predicted"/>
<dbReference type="GO" id="GO:0016787">
    <property type="term" value="F:hydrolase activity"/>
    <property type="evidence" value="ECO:0007669"/>
    <property type="project" value="InterPro"/>
</dbReference>
<protein>
    <submittedName>
        <fullName evidence="4">Prolyl oligopeptidase family serine peptidase</fullName>
    </submittedName>
</protein>
<organism evidence="4 5">
    <name type="scientific">Microvirga aerilata</name>
    <dbReference type="NCBI Taxonomy" id="670292"/>
    <lineage>
        <taxon>Bacteria</taxon>
        <taxon>Pseudomonadati</taxon>
        <taxon>Pseudomonadota</taxon>
        <taxon>Alphaproteobacteria</taxon>
        <taxon>Hyphomicrobiales</taxon>
        <taxon>Methylobacteriaceae</taxon>
        <taxon>Microvirga</taxon>
    </lineage>
</organism>
<dbReference type="AlphaFoldDB" id="A0A937D285"/>
<evidence type="ECO:0000313" key="5">
    <source>
        <dbReference type="Proteomes" id="UP000605848"/>
    </source>
</evidence>
<dbReference type="Gene3D" id="3.40.50.1820">
    <property type="entry name" value="alpha/beta hydrolase"/>
    <property type="match status" value="1"/>
</dbReference>
<dbReference type="RefSeq" id="WP_202063520.1">
    <property type="nucleotide sequence ID" value="NZ_JAEQMY010000047.1"/>
</dbReference>
<dbReference type="EMBL" id="JAEQMY010000047">
    <property type="protein sequence ID" value="MBL0406652.1"/>
    <property type="molecule type" value="Genomic_DNA"/>
</dbReference>